<comment type="similarity">
    <text evidence="2">Belongs to the NrfD family.</text>
</comment>
<comment type="subcellular location">
    <subcellularLocation>
        <location evidence="1">Cell membrane</location>
        <topology evidence="1">Multi-pass membrane protein</topology>
    </subcellularLocation>
</comment>
<dbReference type="Pfam" id="PF03916">
    <property type="entry name" value="NrfD"/>
    <property type="match status" value="1"/>
</dbReference>
<protein>
    <submittedName>
        <fullName evidence="8">Formate-dependent nitrite reductase, membrane component</fullName>
    </submittedName>
</protein>
<evidence type="ECO:0000256" key="6">
    <source>
        <dbReference type="ARBA" id="ARBA00023136"/>
    </source>
</evidence>
<evidence type="ECO:0000313" key="8">
    <source>
        <dbReference type="EMBL" id="ACV21278.1"/>
    </source>
</evidence>
<evidence type="ECO:0000256" key="1">
    <source>
        <dbReference type="ARBA" id="ARBA00004651"/>
    </source>
</evidence>
<feature type="transmembrane region" description="Helical" evidence="7">
    <location>
        <begin position="168"/>
        <end position="194"/>
    </location>
</feature>
<dbReference type="PANTHER" id="PTHR34856:SF2">
    <property type="entry name" value="PROTEIN NRFD"/>
    <property type="match status" value="1"/>
</dbReference>
<evidence type="ECO:0000256" key="3">
    <source>
        <dbReference type="ARBA" id="ARBA00022475"/>
    </source>
</evidence>
<sequence length="313" mass="32991">MLSMLVVGYLFLGGVGAGACVVVSAMALLVPRAELAAIRRANTRSGYVTMARVKQPYRRLIAPCYAAAFATVFLGCLFLLLDLGNPAMALALFRYPTATFISAGSYALAACLAVTLLLGIVWGASGVHVPYRLLRAAEWFAAVVGLFVTAYTGLLLSTLGTVPFWTSAWLPVLFVLSSLSGGCALVLIVACVFNTTGAFRQVLRRLVRCDIVVIVLEAAAAAMLLASAFSHPYDVAAQGAQSLLTGAYAGMFLVGFGACGLVAPLVLELNAARWEGRFIMLIPAIAALVLVGAFLMRYCIVAAGMHPEVWTVL</sequence>
<dbReference type="HOGENOM" id="CLU_045348_2_0_11"/>
<reference evidence="8 9" key="1">
    <citation type="journal article" date="2009" name="Stand. Genomic Sci.">
        <title>Complete genome sequence of Slackia heliotrinireducens type strain (RHS 1).</title>
        <authorList>
            <person name="Pukall R."/>
            <person name="Lapidus A."/>
            <person name="Nolan M."/>
            <person name="Copeland A."/>
            <person name="Glavina Del Rio T."/>
            <person name="Lucas S."/>
            <person name="Chen F."/>
            <person name="Tice H."/>
            <person name="Cheng J.F."/>
            <person name="Chertkov O."/>
            <person name="Bruce D."/>
            <person name="Goodwin L."/>
            <person name="Kuske C."/>
            <person name="Brettin T."/>
            <person name="Detter J.C."/>
            <person name="Han C."/>
            <person name="Pitluck S."/>
            <person name="Pati A."/>
            <person name="Mavrommatis K."/>
            <person name="Ivanova N."/>
            <person name="Ovchinnikova G."/>
            <person name="Chen A."/>
            <person name="Palaniappan K."/>
            <person name="Schneider S."/>
            <person name="Rohde M."/>
            <person name="Chain P."/>
            <person name="D'haeseleer P."/>
            <person name="Goker M."/>
            <person name="Bristow J."/>
            <person name="Eisen J.A."/>
            <person name="Markowitz V."/>
            <person name="Kyrpides N.C."/>
            <person name="Klenk H.P."/>
            <person name="Hugenholtz P."/>
        </authorList>
    </citation>
    <scope>NUCLEOTIDE SEQUENCE [LARGE SCALE GENOMIC DNA]</scope>
    <source>
        <strain evidence="9">ATCC 29202 / DSM 20476 / NCTC 11029 / RHS 1</strain>
    </source>
</reference>
<feature type="transmembrane region" description="Helical" evidence="7">
    <location>
        <begin position="60"/>
        <end position="81"/>
    </location>
</feature>
<feature type="transmembrane region" description="Helical" evidence="7">
    <location>
        <begin position="279"/>
        <end position="303"/>
    </location>
</feature>
<keyword evidence="5 7" id="KW-1133">Transmembrane helix</keyword>
<accession>C7N1I6</accession>
<dbReference type="eggNOG" id="COG3301">
    <property type="taxonomic scope" value="Bacteria"/>
</dbReference>
<keyword evidence="3" id="KW-1003">Cell membrane</keyword>
<dbReference type="InterPro" id="IPR005614">
    <property type="entry name" value="NrfD-like"/>
</dbReference>
<dbReference type="Gene3D" id="1.20.1630.10">
    <property type="entry name" value="Formate dehydrogenase/DMSO reductase domain"/>
    <property type="match status" value="1"/>
</dbReference>
<feature type="transmembrane region" description="Helical" evidence="7">
    <location>
        <begin position="101"/>
        <end position="124"/>
    </location>
</feature>
<feature type="transmembrane region" description="Helical" evidence="7">
    <location>
        <begin position="246"/>
        <end position="267"/>
    </location>
</feature>
<feature type="transmembrane region" description="Helical" evidence="7">
    <location>
        <begin position="206"/>
        <end position="226"/>
    </location>
</feature>
<organism evidence="8 9">
    <name type="scientific">Slackia heliotrinireducens (strain ATCC 29202 / DSM 20476 / NCTC 11029 / RHS 1)</name>
    <name type="common">Peptococcus heliotrinreducens</name>
    <dbReference type="NCBI Taxonomy" id="471855"/>
    <lineage>
        <taxon>Bacteria</taxon>
        <taxon>Bacillati</taxon>
        <taxon>Actinomycetota</taxon>
        <taxon>Coriobacteriia</taxon>
        <taxon>Eggerthellales</taxon>
        <taxon>Eggerthellaceae</taxon>
        <taxon>Slackia</taxon>
    </lineage>
</organism>
<dbReference type="InterPro" id="IPR052049">
    <property type="entry name" value="Electron_transfer_protein"/>
</dbReference>
<keyword evidence="4 7" id="KW-0812">Transmembrane</keyword>
<dbReference type="KEGG" id="shi:Shel_02080"/>
<dbReference type="RefSeq" id="WP_012797389.1">
    <property type="nucleotide sequence ID" value="NC_013165.1"/>
</dbReference>
<dbReference type="PANTHER" id="PTHR34856">
    <property type="entry name" value="PROTEIN NRFD"/>
    <property type="match status" value="1"/>
</dbReference>
<evidence type="ECO:0000313" key="9">
    <source>
        <dbReference type="Proteomes" id="UP000002026"/>
    </source>
</evidence>
<keyword evidence="6 7" id="KW-0472">Membrane</keyword>
<proteinExistence type="inferred from homology"/>
<gene>
    <name evidence="8" type="ordered locus">Shel_02080</name>
</gene>
<feature type="transmembrane region" description="Helical" evidence="7">
    <location>
        <begin position="6"/>
        <end position="30"/>
    </location>
</feature>
<feature type="transmembrane region" description="Helical" evidence="7">
    <location>
        <begin position="136"/>
        <end position="156"/>
    </location>
</feature>
<keyword evidence="9" id="KW-1185">Reference proteome</keyword>
<dbReference type="STRING" id="471855.Shel_02080"/>
<evidence type="ECO:0000256" key="2">
    <source>
        <dbReference type="ARBA" id="ARBA00008929"/>
    </source>
</evidence>
<evidence type="ECO:0000256" key="5">
    <source>
        <dbReference type="ARBA" id="ARBA00022989"/>
    </source>
</evidence>
<evidence type="ECO:0000256" key="4">
    <source>
        <dbReference type="ARBA" id="ARBA00022692"/>
    </source>
</evidence>
<dbReference type="EMBL" id="CP001684">
    <property type="protein sequence ID" value="ACV21278.1"/>
    <property type="molecule type" value="Genomic_DNA"/>
</dbReference>
<name>C7N1I6_SLAHD</name>
<dbReference type="Proteomes" id="UP000002026">
    <property type="component" value="Chromosome"/>
</dbReference>
<dbReference type="GO" id="GO:0005886">
    <property type="term" value="C:plasma membrane"/>
    <property type="evidence" value="ECO:0007669"/>
    <property type="project" value="UniProtKB-SubCell"/>
</dbReference>
<evidence type="ECO:0000256" key="7">
    <source>
        <dbReference type="SAM" id="Phobius"/>
    </source>
</evidence>
<dbReference type="AlphaFoldDB" id="C7N1I6"/>